<evidence type="ECO:0000313" key="2">
    <source>
        <dbReference type="Proteomes" id="UP000285310"/>
    </source>
</evidence>
<evidence type="ECO:0000313" key="1">
    <source>
        <dbReference type="EMBL" id="ROO29368.1"/>
    </source>
</evidence>
<dbReference type="OrthoDB" id="3893742at2"/>
<dbReference type="Proteomes" id="UP000285310">
    <property type="component" value="Unassembled WGS sequence"/>
</dbReference>
<sequence>MSAPAAAVSPAVKQLDQAIMALGQARQAQPDASNIQVLAAAGQVLLEDGGPAALYQRVKRLESVRVFAGTDWDQPAILQADIAKISLRTGELAITTIEALSQLRLLAVAVGDYEHPRITRRRAHQFMTQVMALNLDLMGGRLNESDRERAHGLGEAVAALYAFELATMGYESILDSLVREVWRILDQRPIDIDQARGMVIQIAHCLYDPSIDTDNTGAAALVNCLFSPTPGCAEDPGIVTYATRLTEMMPGALTDEAEGFARAIHQTGLVSDYHAVFLRHLRALGAEGDALIPVALGLSTTGRDALGCYQLLVHTLIDECIHVETAQAVYGLACLLERGVLYSSPVSAGLWRQIQLPLSAETQATLASAFGTALAPRQFLLAGVLSLLGQPLGVGQGNNPTCQSVIGVSMWAANDPDYLLQLLAWAARDEEILFRFEGQTVSSKGLADGLAKTRPLDVDPVSMILVPHLDRIYIEMGRLCGPRDDDLHRWIHPEFYGWWVGQGFRVVADPATDRIVDHADFVRQFYASYHPDYNNNLPVVHPQPAGIAATDSAARYIGRHAITILRIGRDPTGVMRVYFFNPNNDSGQDWGKGVVTSTEGHGEFFGEASLPFSAFASRLFVYHYDPLEKGDPSAIPDADIARTVEIAEDSWAVAFH</sequence>
<dbReference type="AlphaFoldDB" id="A0A423PUV2"/>
<keyword evidence="2" id="KW-1185">Reference proteome</keyword>
<organism evidence="1 2">
    <name type="scientific">Salinisphaera japonica YTM-1</name>
    <dbReference type="NCBI Taxonomy" id="1209778"/>
    <lineage>
        <taxon>Bacteria</taxon>
        <taxon>Pseudomonadati</taxon>
        <taxon>Pseudomonadota</taxon>
        <taxon>Gammaproteobacteria</taxon>
        <taxon>Salinisphaerales</taxon>
        <taxon>Salinisphaeraceae</taxon>
        <taxon>Salinisphaera</taxon>
    </lineage>
</organism>
<comment type="caution">
    <text evidence="1">The sequence shown here is derived from an EMBL/GenBank/DDBJ whole genome shotgun (WGS) entry which is preliminary data.</text>
</comment>
<gene>
    <name evidence="1" type="ORF">SAJA_06255</name>
</gene>
<protein>
    <submittedName>
        <fullName evidence="1">Uncharacterized protein</fullName>
    </submittedName>
</protein>
<proteinExistence type="predicted"/>
<dbReference type="RefSeq" id="WP_123657783.1">
    <property type="nucleotide sequence ID" value="NZ_AYKG01000015.1"/>
</dbReference>
<dbReference type="EMBL" id="AYKG01000015">
    <property type="protein sequence ID" value="ROO29368.1"/>
    <property type="molecule type" value="Genomic_DNA"/>
</dbReference>
<reference evidence="1 2" key="1">
    <citation type="submission" date="2013-10" db="EMBL/GenBank/DDBJ databases">
        <title>Salinisphaera japonica YTM-1 Genome Sequencing.</title>
        <authorList>
            <person name="Lai Q."/>
            <person name="Li C."/>
            <person name="Shao Z."/>
        </authorList>
    </citation>
    <scope>NUCLEOTIDE SEQUENCE [LARGE SCALE GENOMIC DNA]</scope>
    <source>
        <strain evidence="1 2">YTM-1</strain>
    </source>
</reference>
<name>A0A423PUV2_9GAMM</name>
<dbReference type="InParanoid" id="A0A423PUV2"/>
<accession>A0A423PUV2</accession>